<dbReference type="EMBL" id="LWLV01001083">
    <property type="protein sequence ID" value="OTA40868.1"/>
    <property type="molecule type" value="Genomic_DNA"/>
</dbReference>
<dbReference type="SUPFAM" id="SSF56784">
    <property type="entry name" value="HAD-like"/>
    <property type="match status" value="1"/>
</dbReference>
<evidence type="ECO:0000313" key="1">
    <source>
        <dbReference type="EMBL" id="OTA40868.1"/>
    </source>
</evidence>
<dbReference type="InterPro" id="IPR023214">
    <property type="entry name" value="HAD_sf"/>
</dbReference>
<sequence>MADTGFSPGEVIYVGDTVYDSQCARAAGVKFALALWGAGDPNVPCDYRVAHPAELVEICRPAPGR</sequence>
<reference evidence="2" key="1">
    <citation type="submission" date="2016-04" db="EMBL/GenBank/DDBJ databases">
        <authorList>
            <person name="Antunes L.P."/>
            <person name="Martins L.F."/>
            <person name="Pereira R.V."/>
            <person name="Thomas A.M."/>
            <person name="Barbosa D."/>
            <person name="Nascimento L."/>
            <person name="Silva G.M."/>
            <person name="Condomitti G.W."/>
            <person name="Digiampietri L.A."/>
            <person name="Lombardi K.C."/>
            <person name="Ramos P.L."/>
            <person name="Quaggio R.B."/>
            <person name="Oliveira J.C."/>
            <person name="Pascon R.C."/>
            <person name="Cruz J.B."/>
            <person name="Silva A.M."/>
            <person name="Setubal J.C."/>
        </authorList>
    </citation>
    <scope>NUCLEOTIDE SEQUENCE [LARGE SCALE GENOMIC DNA]</scope>
</reference>
<evidence type="ECO:0000313" key="2">
    <source>
        <dbReference type="Proteomes" id="UP000194267"/>
    </source>
</evidence>
<dbReference type="Pfam" id="PF13419">
    <property type="entry name" value="HAD_2"/>
    <property type="match status" value="1"/>
</dbReference>
<name>A0A1Y2T3D5_SYMTR</name>
<dbReference type="InterPro" id="IPR036412">
    <property type="entry name" value="HAD-like_sf"/>
</dbReference>
<dbReference type="Proteomes" id="UP000194267">
    <property type="component" value="Unassembled WGS sequence"/>
</dbReference>
<dbReference type="AlphaFoldDB" id="A0A1Y2T3D5"/>
<comment type="caution">
    <text evidence="1">The sequence shown here is derived from an EMBL/GenBank/DDBJ whole genome shotgun (WGS) entry which is preliminary data.</text>
</comment>
<evidence type="ECO:0008006" key="3">
    <source>
        <dbReference type="Google" id="ProtNLM"/>
    </source>
</evidence>
<proteinExistence type="predicted"/>
<gene>
    <name evidence="1" type="ORF">A6D92_12435</name>
</gene>
<protein>
    <recommendedName>
        <fullName evidence="3">Phosphoglycolate phosphatase</fullName>
    </recommendedName>
</protein>
<dbReference type="Gene3D" id="3.40.50.1000">
    <property type="entry name" value="HAD superfamily/HAD-like"/>
    <property type="match status" value="1"/>
</dbReference>
<organism evidence="1 2">
    <name type="scientific">Symbiobacterium thermophilum</name>
    <dbReference type="NCBI Taxonomy" id="2734"/>
    <lineage>
        <taxon>Bacteria</taxon>
        <taxon>Bacillati</taxon>
        <taxon>Bacillota</taxon>
        <taxon>Clostridia</taxon>
        <taxon>Eubacteriales</taxon>
        <taxon>Symbiobacteriaceae</taxon>
        <taxon>Symbiobacterium</taxon>
    </lineage>
</organism>
<accession>A0A1Y2T3D5</accession>
<dbReference type="InterPro" id="IPR041492">
    <property type="entry name" value="HAD_2"/>
</dbReference>